<feature type="domain" description="Vps53 C-terminal" evidence="8">
    <location>
        <begin position="592"/>
        <end position="673"/>
    </location>
</feature>
<dbReference type="PANTHER" id="PTHR12820">
    <property type="entry name" value="VACUOLAR SORTING PROTEIN 53"/>
    <property type="match status" value="1"/>
</dbReference>
<feature type="domain" description="Vps53 N-terminal" evidence="7">
    <location>
        <begin position="5"/>
        <end position="365"/>
    </location>
</feature>
<dbReference type="RefSeq" id="XP_066829896.1">
    <property type="nucleotide sequence ID" value="XM_066973014.1"/>
</dbReference>
<organism evidence="9 10">
    <name type="scientific">Lodderomyces beijingensis</name>
    <dbReference type="NCBI Taxonomy" id="1775926"/>
    <lineage>
        <taxon>Eukaryota</taxon>
        <taxon>Fungi</taxon>
        <taxon>Dikarya</taxon>
        <taxon>Ascomycota</taxon>
        <taxon>Saccharomycotina</taxon>
        <taxon>Pichiomycetes</taxon>
        <taxon>Debaryomycetaceae</taxon>
        <taxon>Candida/Lodderomyces clade</taxon>
        <taxon>Lodderomyces</taxon>
    </lineage>
</organism>
<accession>A0ABP0ZLH4</accession>
<dbReference type="PANTHER" id="PTHR12820:SF0">
    <property type="entry name" value="VACUOLAR PROTEIN SORTING-ASSOCIATED PROTEIN 53 HOMOLOG"/>
    <property type="match status" value="1"/>
</dbReference>
<dbReference type="InterPro" id="IPR031745">
    <property type="entry name" value="Vps53_C"/>
</dbReference>
<keyword evidence="6" id="KW-0472">Membrane</keyword>
<evidence type="ECO:0008006" key="11">
    <source>
        <dbReference type="Google" id="ProtNLM"/>
    </source>
</evidence>
<sequence>MEVYEYDPAAHFSEIFDSPETLNQIPEVLSHIQRYKLQLDRNIEDLKSQYDSSTTLDDDIANLVSNIRKVKESAESTNATITQMTSSIQNLDCYKKNLVLSMTVFKRLQMLINVNNDLRAIISTHNYREIHSKLGVTKELLTFFQPYKSIDEINQINLMIVHTQNKLIDDVFLDFEEYLKNQRANVAERERDRESAKLSANLLYGALILELIDVKYKQKLLQWFRNLQLRDLKNIFSQSDDEAGSIEGIGRRFIYFNKILNQVQQLCIFPQEWQVALGVADEFCKLTRQDISNSLRSKKIDSEALLAALTSTIEFEKNLNREFAQEETETKTDFNISKVFEPYLSIWVQEQDRALQAKFLEFAATPQLPEELRKNNTTASVSVPNIAVTSTELFKVYHKILTSILKLSNGEILIDLARLFNKYLFEYLNRILMPVLPRNDEDIAGDDAIKYLTMLLNTADYIVGNIEETNEKFQLVVQENLKPRLPQLNSEIFLQLVSKSISALLVKLTNDYKSCWREFFNTNWENMDSVGDVSSYMVDIKNITETSLKMILPLIIRDSYVRNFNDKLVDLLVTTIANNLKFIKPLTVSCLEQILLDVISLKEICLKFPTFANKERSNSYTKFVQNHFRELESILRILMVPNKPIENYIESYFELIGGRSVSNFVKILNLKKIDKSVQYKYIDNFKLQLTVDNDSTNGIDGHAQQHQHHHSANQLLANLEDEDMMSQVNVLSSSSSSATASAGYGQSAASKRVASPIPGLTSPINLPKMNQFEKNIRELAMSGETHVNKLNENFKNFGRFFKNER</sequence>
<comment type="similarity">
    <text evidence="3">Belongs to the VPS53 family.</text>
</comment>
<reference evidence="9 10" key="1">
    <citation type="submission" date="2024-03" db="EMBL/GenBank/DDBJ databases">
        <authorList>
            <person name="Brejova B."/>
        </authorList>
    </citation>
    <scope>NUCLEOTIDE SEQUENCE [LARGE SCALE GENOMIC DNA]</scope>
    <source>
        <strain evidence="9 10">CBS 14171</strain>
    </source>
</reference>
<evidence type="ECO:0000256" key="1">
    <source>
        <dbReference type="ARBA" id="ARBA00004150"/>
    </source>
</evidence>
<dbReference type="Pfam" id="PF16854">
    <property type="entry name" value="VPS53_C"/>
    <property type="match status" value="1"/>
</dbReference>
<evidence type="ECO:0000256" key="2">
    <source>
        <dbReference type="ARBA" id="ARBA00004481"/>
    </source>
</evidence>
<name>A0ABP0ZLH4_9ASCO</name>
<gene>
    <name evidence="9" type="ORF">LODBEIA_P29580</name>
</gene>
<evidence type="ECO:0000256" key="3">
    <source>
        <dbReference type="ARBA" id="ARBA00008628"/>
    </source>
</evidence>
<dbReference type="Pfam" id="PF04100">
    <property type="entry name" value="Vps53_N"/>
    <property type="match status" value="1"/>
</dbReference>
<dbReference type="InterPro" id="IPR038260">
    <property type="entry name" value="Vps53_C_sf"/>
</dbReference>
<comment type="subcellular location">
    <subcellularLocation>
        <location evidence="2">Endosome membrane</location>
        <topology evidence="2">Peripheral membrane protein</topology>
    </subcellularLocation>
    <subcellularLocation>
        <location evidence="1">Golgi apparatus</location>
        <location evidence="1">trans-Golgi network membrane</location>
        <topology evidence="1">Peripheral membrane protein</topology>
    </subcellularLocation>
</comment>
<dbReference type="EMBL" id="OZ022407">
    <property type="protein sequence ID" value="CAK9438734.1"/>
    <property type="molecule type" value="Genomic_DNA"/>
</dbReference>
<evidence type="ECO:0000259" key="8">
    <source>
        <dbReference type="Pfam" id="PF16854"/>
    </source>
</evidence>
<dbReference type="GeneID" id="92208154"/>
<proteinExistence type="inferred from homology"/>
<evidence type="ECO:0000313" key="10">
    <source>
        <dbReference type="Proteomes" id="UP001497383"/>
    </source>
</evidence>
<dbReference type="Proteomes" id="UP001497383">
    <property type="component" value="Chromosome 3"/>
</dbReference>
<evidence type="ECO:0000256" key="4">
    <source>
        <dbReference type="ARBA" id="ARBA00022753"/>
    </source>
</evidence>
<keyword evidence="4" id="KW-0967">Endosome</keyword>
<evidence type="ECO:0000313" key="9">
    <source>
        <dbReference type="EMBL" id="CAK9438734.1"/>
    </source>
</evidence>
<evidence type="ECO:0000256" key="6">
    <source>
        <dbReference type="ARBA" id="ARBA00023136"/>
    </source>
</evidence>
<keyword evidence="5" id="KW-0333">Golgi apparatus</keyword>
<protein>
    <recommendedName>
        <fullName evidence="11">Vps53 N-terminal domain-containing protein</fullName>
    </recommendedName>
</protein>
<dbReference type="Gene3D" id="1.10.357.110">
    <property type="entry name" value="Vacuolar protein sorting-associated protein 53, C-terminus"/>
    <property type="match status" value="1"/>
</dbReference>
<evidence type="ECO:0000259" key="7">
    <source>
        <dbReference type="Pfam" id="PF04100"/>
    </source>
</evidence>
<keyword evidence="10" id="KW-1185">Reference proteome</keyword>
<dbReference type="InterPro" id="IPR007234">
    <property type="entry name" value="Vps53_N"/>
</dbReference>
<dbReference type="InterPro" id="IPR039766">
    <property type="entry name" value="Vps53"/>
</dbReference>
<evidence type="ECO:0000256" key="5">
    <source>
        <dbReference type="ARBA" id="ARBA00023034"/>
    </source>
</evidence>